<dbReference type="SUPFAM" id="SSF55729">
    <property type="entry name" value="Acyl-CoA N-acyltransferases (Nat)"/>
    <property type="match status" value="1"/>
</dbReference>
<evidence type="ECO:0000313" key="3">
    <source>
        <dbReference type="Proteomes" id="UP001597280"/>
    </source>
</evidence>
<reference evidence="3" key="1">
    <citation type="journal article" date="2019" name="Int. J. Syst. Evol. Microbiol.">
        <title>The Global Catalogue of Microorganisms (GCM) 10K type strain sequencing project: providing services to taxonomists for standard genome sequencing and annotation.</title>
        <authorList>
            <consortium name="The Broad Institute Genomics Platform"/>
            <consortium name="The Broad Institute Genome Sequencing Center for Infectious Disease"/>
            <person name="Wu L."/>
            <person name="Ma J."/>
        </authorList>
    </citation>
    <scope>NUCLEOTIDE SEQUENCE [LARGE SCALE GENOMIC DNA]</scope>
    <source>
        <strain evidence="3">JCM 11650</strain>
    </source>
</reference>
<dbReference type="EC" id="2.3.-.-" evidence="2"/>
<dbReference type="InterPro" id="IPR016181">
    <property type="entry name" value="Acyl_CoA_acyltransferase"/>
</dbReference>
<keyword evidence="3" id="KW-1185">Reference proteome</keyword>
<feature type="domain" description="N-acetyltransferase" evidence="1">
    <location>
        <begin position="7"/>
        <end position="158"/>
    </location>
</feature>
<dbReference type="Proteomes" id="UP001597280">
    <property type="component" value="Unassembled WGS sequence"/>
</dbReference>
<keyword evidence="2" id="KW-0808">Transferase</keyword>
<dbReference type="Gene3D" id="3.40.630.30">
    <property type="match status" value="1"/>
</dbReference>
<evidence type="ECO:0000313" key="2">
    <source>
        <dbReference type="EMBL" id="MFD1834373.1"/>
    </source>
</evidence>
<dbReference type="RefSeq" id="WP_343903708.1">
    <property type="nucleotide sequence ID" value="NZ_BAAAIS010000002.1"/>
</dbReference>
<gene>
    <name evidence="2" type="ORF">ACFSDA_04705</name>
</gene>
<dbReference type="EMBL" id="JBHUFL010000002">
    <property type="protein sequence ID" value="MFD1834373.1"/>
    <property type="molecule type" value="Genomic_DNA"/>
</dbReference>
<keyword evidence="2" id="KW-0012">Acyltransferase</keyword>
<dbReference type="PROSITE" id="PS51186">
    <property type="entry name" value="GNAT"/>
    <property type="match status" value="1"/>
</dbReference>
<dbReference type="InterPro" id="IPR000182">
    <property type="entry name" value="GNAT_dom"/>
</dbReference>
<dbReference type="GO" id="GO:0016746">
    <property type="term" value="F:acyltransferase activity"/>
    <property type="evidence" value="ECO:0007669"/>
    <property type="project" value="UniProtKB-KW"/>
</dbReference>
<comment type="caution">
    <text evidence="2">The sequence shown here is derived from an EMBL/GenBank/DDBJ whole genome shotgun (WGS) entry which is preliminary data.</text>
</comment>
<protein>
    <submittedName>
        <fullName evidence="2">GNAT family N-acetyltransferase</fullName>
        <ecNumber evidence="2">2.3.-.-</ecNumber>
    </submittedName>
</protein>
<name>A0ABW4PUD3_9MICO</name>
<proteinExistence type="predicted"/>
<evidence type="ECO:0000259" key="1">
    <source>
        <dbReference type="PROSITE" id="PS51186"/>
    </source>
</evidence>
<dbReference type="Pfam" id="PF00583">
    <property type="entry name" value="Acetyltransf_1"/>
    <property type="match status" value="1"/>
</dbReference>
<sequence>MSSWTTRPEDPADPRDAAAIREMLLAAFPTAEEADLVDALRADDAAWIPELSLVATGEDGAVLAHALLTRCTVGGEPALALAPCAVVPAHQRQGAGSAAIRAALAAATRRAEQGGENLVVVLGHAEYYPRFGFTPAADAGVLAPFDVPPEAFMSLALAPARPVPQGLVGYPTAFGI</sequence>
<accession>A0ABW4PUD3</accession>
<organism evidence="2 3">
    <name type="scientific">Brachybacterium rhamnosum</name>
    <dbReference type="NCBI Taxonomy" id="173361"/>
    <lineage>
        <taxon>Bacteria</taxon>
        <taxon>Bacillati</taxon>
        <taxon>Actinomycetota</taxon>
        <taxon>Actinomycetes</taxon>
        <taxon>Micrococcales</taxon>
        <taxon>Dermabacteraceae</taxon>
        <taxon>Brachybacterium</taxon>
    </lineage>
</organism>